<dbReference type="RefSeq" id="XP_004829969.1">
    <property type="nucleotide sequence ID" value="XM_004829912.1"/>
</dbReference>
<gene>
    <name evidence="1" type="ORF">BEWA_031560</name>
</gene>
<dbReference type="VEuPathDB" id="PiroplasmaDB:BEWA_031560"/>
<dbReference type="eggNOG" id="ENOG502QX36">
    <property type="taxonomic scope" value="Eukaryota"/>
</dbReference>
<dbReference type="AlphaFoldDB" id="L0AYH1"/>
<dbReference type="GeneID" id="15803716"/>
<dbReference type="Proteomes" id="UP000031512">
    <property type="component" value="Chromosome 1"/>
</dbReference>
<name>L0AYH1_THEEQ</name>
<protein>
    <submittedName>
        <fullName evidence="1">Uncharacterized protein</fullName>
    </submittedName>
</protein>
<dbReference type="OrthoDB" id="366115at2759"/>
<organism evidence="1 2">
    <name type="scientific">Theileria equi strain WA</name>
    <dbReference type="NCBI Taxonomy" id="1537102"/>
    <lineage>
        <taxon>Eukaryota</taxon>
        <taxon>Sar</taxon>
        <taxon>Alveolata</taxon>
        <taxon>Apicomplexa</taxon>
        <taxon>Aconoidasida</taxon>
        <taxon>Piroplasmida</taxon>
        <taxon>Theileriidae</taxon>
        <taxon>Theileria</taxon>
    </lineage>
</organism>
<sequence>MSKRPIFDLSDLPTLDSLTKCKDFVEKLKESNRGIAEGLREGTFASTVDANLEIIKSDAPELKIKEQEEEAIVLEVGAGVFDVKGDPMSKESAKKAGVTVVDVDSEVVKEPTPLITEIVRDEDAH</sequence>
<accession>L0AYH1</accession>
<keyword evidence="2" id="KW-1185">Reference proteome</keyword>
<proteinExistence type="predicted"/>
<evidence type="ECO:0000313" key="2">
    <source>
        <dbReference type="Proteomes" id="UP000031512"/>
    </source>
</evidence>
<reference evidence="1 2" key="1">
    <citation type="journal article" date="2012" name="BMC Genomics">
        <title>Comparative genomic analysis and phylogenetic position of Theileria equi.</title>
        <authorList>
            <person name="Kappmeyer L.S."/>
            <person name="Thiagarajan M."/>
            <person name="Herndon D.R."/>
            <person name="Ramsay J.D."/>
            <person name="Caler E."/>
            <person name="Djikeng A."/>
            <person name="Gillespie J.J."/>
            <person name="Lau A.O."/>
            <person name="Roalson E.H."/>
            <person name="Silva J.C."/>
            <person name="Silva M.G."/>
            <person name="Suarez C.E."/>
            <person name="Ueti M.W."/>
            <person name="Nene V.M."/>
            <person name="Mealey R.H."/>
            <person name="Knowles D.P."/>
            <person name="Brayton K.A."/>
        </authorList>
    </citation>
    <scope>NUCLEOTIDE SEQUENCE [LARGE SCALE GENOMIC DNA]</scope>
    <source>
        <strain evidence="1 2">WA</strain>
    </source>
</reference>
<dbReference type="EMBL" id="CP001669">
    <property type="protein sequence ID" value="AFZ80303.1"/>
    <property type="molecule type" value="Genomic_DNA"/>
</dbReference>
<dbReference type="KEGG" id="beq:BEWA_031560"/>
<evidence type="ECO:0000313" key="1">
    <source>
        <dbReference type="EMBL" id="AFZ80303.1"/>
    </source>
</evidence>